<keyword evidence="4 6" id="KW-0408">Iron</keyword>
<reference evidence="9 10" key="1">
    <citation type="submission" date="2020-03" db="EMBL/GenBank/DDBJ databases">
        <title>Complete genome sequence of Orbus sp. IPMB12 (BCRC 80908).</title>
        <authorList>
            <person name="Lo W.-S."/>
            <person name="Chang T.-H."/>
            <person name="Kuo C.-H."/>
        </authorList>
    </citation>
    <scope>NUCLEOTIDE SEQUENCE [LARGE SCALE GENOMIC DNA]</scope>
    <source>
        <strain evidence="9 10">IPMB12</strain>
    </source>
</reference>
<dbReference type="SFLD" id="SFLDG01069">
    <property type="entry name" value="UPF0313"/>
    <property type="match status" value="1"/>
</dbReference>
<dbReference type="SFLD" id="SFLDS00029">
    <property type="entry name" value="Radical_SAM"/>
    <property type="match status" value="1"/>
</dbReference>
<keyword evidence="3 6" id="KW-0479">Metal-binding</keyword>
<dbReference type="FunCoup" id="A0A6G9I963">
    <property type="interactions" value="23"/>
</dbReference>
<dbReference type="InterPro" id="IPR006638">
    <property type="entry name" value="Elp3/MiaA/NifB-like_rSAM"/>
</dbReference>
<feature type="region of interest" description="Disordered" evidence="7">
    <location>
        <begin position="683"/>
        <end position="724"/>
    </location>
</feature>
<dbReference type="Gene3D" id="3.80.30.20">
    <property type="entry name" value="tm_1862 like domain"/>
    <property type="match status" value="1"/>
</dbReference>
<evidence type="ECO:0000259" key="8">
    <source>
        <dbReference type="PROSITE" id="PS51918"/>
    </source>
</evidence>
<feature type="binding site" evidence="6">
    <location>
        <position position="395"/>
    </location>
    <ligand>
        <name>[4Fe-4S] cluster</name>
        <dbReference type="ChEBI" id="CHEBI:49883"/>
        <note>4Fe-4S-S-AdoMet</note>
    </ligand>
</feature>
<dbReference type="RefSeq" id="WP_166914108.1">
    <property type="nucleotide sequence ID" value="NZ_CP050253.1"/>
</dbReference>
<dbReference type="InterPro" id="IPR007197">
    <property type="entry name" value="rSAM"/>
</dbReference>
<keyword evidence="2 6" id="KW-0949">S-adenosyl-L-methionine</keyword>
<sequence>MVTSLIQADRELFSYPPYWAECFGTAPFLPMSRAEMDKLGWDSCDIILVNGDAYVDHPSFGTGIVGRFLESQGFRVGIIAQPDWTSKTDFMKLGKPNLYFGVSAGNMDSMINRYTADRRLRHDDAYTPDNEGGKRPDRATLVYTQRCKEAYSDVPVVLGGIEASLRRIAHYDYWSDKVRRSVLVDSKADILIYGNGERPLAELSHRLAAGEPISQITDIRNTVFACKQAMPGWSGIDSTIIDKPGKIDPIPNPYGDCAPEGKEPVTAVTGQYSVPAKTITVQPPKPKPWEKQYILLPSYEQVKNDKVLYAHASRILHHETNPGCARALMQKHGDRYIWINPPAIPLTTEEMDSVFALPFRRLPHPDYDGKRIPAYEMIRFSVNIMRGCYGGCSFCSITEHEGRIIQSRSEDSIIREIEEIRDSVPGFTGIISDLGGPTANMYMLRCQDPKAEQTCRRASCVYPDICPRMDTNHEPTIELYRRARGLQGIKKILIASGVRYDLAVQDPRYIKELATHHVGGYLKIAPEHTEQGPLSKMMKPGMGSYYRFKELFDQYSKQAGKEQYLIPYFISAHPGTSDEDMVNLALWLKKNKFRLDQVQNFYPSPLANSTTMYYSGKNPLGKVDYQSEEVASAKGDRQRRLHKAILRYHDPENWPVIRTALTEMGLKHLIGSKKECLVPAPTIKEQQQARQQARYSRPAMTKHTGSPAAGKHFAKNERKRKNNQ</sequence>
<feature type="domain" description="Radical SAM core" evidence="8">
    <location>
        <begin position="374"/>
        <end position="650"/>
    </location>
</feature>
<keyword evidence="10" id="KW-1185">Reference proteome</keyword>
<name>A0A6G9I963_9GAMM</name>
<dbReference type="Pfam" id="PF11842">
    <property type="entry name" value="DUF3362"/>
    <property type="match status" value="1"/>
</dbReference>
<dbReference type="InterPro" id="IPR023404">
    <property type="entry name" value="rSAM_horseshoe"/>
</dbReference>
<dbReference type="KEGG" id="orb:IPMB12_01095"/>
<dbReference type="PANTHER" id="PTHR32331:SF0">
    <property type="entry name" value="UPF0313 PROTEIN YGIQ"/>
    <property type="match status" value="1"/>
</dbReference>
<dbReference type="InterPro" id="IPR022946">
    <property type="entry name" value="UPF0313"/>
</dbReference>
<feature type="binding site" evidence="6">
    <location>
        <position position="388"/>
    </location>
    <ligand>
        <name>[4Fe-4S] cluster</name>
        <dbReference type="ChEBI" id="CHEBI:49883"/>
        <note>4Fe-4S-S-AdoMet</note>
    </ligand>
</feature>
<evidence type="ECO:0000256" key="1">
    <source>
        <dbReference type="ARBA" id="ARBA00022485"/>
    </source>
</evidence>
<evidence type="ECO:0000256" key="4">
    <source>
        <dbReference type="ARBA" id="ARBA00023004"/>
    </source>
</evidence>
<dbReference type="Pfam" id="PF04055">
    <property type="entry name" value="Radical_SAM"/>
    <property type="match status" value="1"/>
</dbReference>
<evidence type="ECO:0000313" key="9">
    <source>
        <dbReference type="EMBL" id="QIQ20397.1"/>
    </source>
</evidence>
<dbReference type="GO" id="GO:0051539">
    <property type="term" value="F:4 iron, 4 sulfur cluster binding"/>
    <property type="evidence" value="ECO:0007669"/>
    <property type="project" value="UniProtKB-KW"/>
</dbReference>
<organism evidence="9 10">
    <name type="scientific">Zophobihabitans entericus</name>
    <dbReference type="NCBI Taxonomy" id="1635327"/>
    <lineage>
        <taxon>Bacteria</taxon>
        <taxon>Pseudomonadati</taxon>
        <taxon>Pseudomonadota</taxon>
        <taxon>Gammaproteobacteria</taxon>
        <taxon>Orbales</taxon>
        <taxon>Orbaceae</taxon>
        <taxon>Zophobihabitans</taxon>
    </lineage>
</organism>
<gene>
    <name evidence="9" type="ORF">IPMB12_01095</name>
</gene>
<dbReference type="InterPro" id="IPR024560">
    <property type="entry name" value="UPF0313_C"/>
</dbReference>
<dbReference type="NCBIfam" id="TIGR03904">
    <property type="entry name" value="SAM_YgiQ"/>
    <property type="match status" value="1"/>
</dbReference>
<dbReference type="SUPFAM" id="SSF102114">
    <property type="entry name" value="Radical SAM enzymes"/>
    <property type="match status" value="1"/>
</dbReference>
<accession>A0A6G9I963</accession>
<dbReference type="AlphaFoldDB" id="A0A6G9I963"/>
<evidence type="ECO:0000256" key="7">
    <source>
        <dbReference type="SAM" id="MobiDB-lite"/>
    </source>
</evidence>
<dbReference type="PROSITE" id="PS01278">
    <property type="entry name" value="MTTASE_RADICAL"/>
    <property type="match status" value="1"/>
</dbReference>
<proteinExistence type="inferred from homology"/>
<evidence type="ECO:0000256" key="5">
    <source>
        <dbReference type="ARBA" id="ARBA00023014"/>
    </source>
</evidence>
<dbReference type="HAMAP" id="MF_01251">
    <property type="entry name" value="UPF0313"/>
    <property type="match status" value="1"/>
</dbReference>
<dbReference type="InParanoid" id="A0A6G9I963"/>
<evidence type="ECO:0000256" key="6">
    <source>
        <dbReference type="HAMAP-Rule" id="MF_01251"/>
    </source>
</evidence>
<dbReference type="Proteomes" id="UP000501168">
    <property type="component" value="Chromosome"/>
</dbReference>
<feature type="binding site" evidence="6">
    <location>
        <position position="392"/>
    </location>
    <ligand>
        <name>[4Fe-4S] cluster</name>
        <dbReference type="ChEBI" id="CHEBI:49883"/>
        <note>4Fe-4S-S-AdoMet</note>
    </ligand>
</feature>
<dbReference type="GO" id="GO:0005506">
    <property type="term" value="F:iron ion binding"/>
    <property type="evidence" value="ECO:0007669"/>
    <property type="project" value="UniProtKB-UniRule"/>
</dbReference>
<dbReference type="InterPro" id="IPR020612">
    <property type="entry name" value="Methylthiotransferase_CS"/>
</dbReference>
<keyword evidence="5 6" id="KW-0411">Iron-sulfur</keyword>
<dbReference type="PANTHER" id="PTHR32331">
    <property type="entry name" value="UPF0313 PROTEIN YGIQ"/>
    <property type="match status" value="1"/>
</dbReference>
<dbReference type="InterPro" id="IPR058240">
    <property type="entry name" value="rSAM_sf"/>
</dbReference>
<evidence type="ECO:0000256" key="3">
    <source>
        <dbReference type="ARBA" id="ARBA00022723"/>
    </source>
</evidence>
<dbReference type="SMART" id="SM00729">
    <property type="entry name" value="Elp3"/>
    <property type="match status" value="1"/>
</dbReference>
<dbReference type="EMBL" id="CP050253">
    <property type="protein sequence ID" value="QIQ20397.1"/>
    <property type="molecule type" value="Genomic_DNA"/>
</dbReference>
<dbReference type="SFLD" id="SFLDG01082">
    <property type="entry name" value="B12-binding_domain_containing"/>
    <property type="match status" value="1"/>
</dbReference>
<keyword evidence="1 6" id="KW-0004">4Fe-4S</keyword>
<dbReference type="GO" id="GO:0003824">
    <property type="term" value="F:catalytic activity"/>
    <property type="evidence" value="ECO:0007669"/>
    <property type="project" value="InterPro"/>
</dbReference>
<protein>
    <submittedName>
        <fullName evidence="9">YgiQ family radical SAM protein</fullName>
    </submittedName>
</protein>
<comment type="similarity">
    <text evidence="6">Belongs to the UPF0313 family.</text>
</comment>
<comment type="cofactor">
    <cofactor evidence="6">
        <name>[4Fe-4S] cluster</name>
        <dbReference type="ChEBI" id="CHEBI:49883"/>
    </cofactor>
    <text evidence="6">Binds 1 [4Fe-4S] cluster. The cluster is coordinated with 3 cysteines and an exchangeable S-adenosyl-L-methionine.</text>
</comment>
<dbReference type="PROSITE" id="PS51918">
    <property type="entry name" value="RADICAL_SAM"/>
    <property type="match status" value="1"/>
</dbReference>
<evidence type="ECO:0000313" key="10">
    <source>
        <dbReference type="Proteomes" id="UP000501168"/>
    </source>
</evidence>
<dbReference type="InterPro" id="IPR013704">
    <property type="entry name" value="UPF0313_N"/>
</dbReference>
<dbReference type="Pfam" id="PF08497">
    <property type="entry name" value="Radical_SAM_N"/>
    <property type="match status" value="1"/>
</dbReference>
<evidence type="ECO:0000256" key="2">
    <source>
        <dbReference type="ARBA" id="ARBA00022691"/>
    </source>
</evidence>